<reference evidence="3 4" key="1">
    <citation type="submission" date="2020-03" db="EMBL/GenBank/DDBJ databases">
        <title>Whole genome shotgun sequence of Phytohabitans rumicis NBRC 108638.</title>
        <authorList>
            <person name="Komaki H."/>
            <person name="Tamura T."/>
        </authorList>
    </citation>
    <scope>NUCLEOTIDE SEQUENCE [LARGE SCALE GENOMIC DNA]</scope>
    <source>
        <strain evidence="3 4">NBRC 108638</strain>
    </source>
</reference>
<name>A0A6V8KX40_9ACTN</name>
<dbReference type="EMBL" id="BLPG01000001">
    <property type="protein sequence ID" value="GFJ89652.1"/>
    <property type="molecule type" value="Genomic_DNA"/>
</dbReference>
<keyword evidence="4" id="KW-1185">Reference proteome</keyword>
<evidence type="ECO:0008006" key="5">
    <source>
        <dbReference type="Google" id="ProtNLM"/>
    </source>
</evidence>
<evidence type="ECO:0000259" key="2">
    <source>
        <dbReference type="Pfam" id="PF13635"/>
    </source>
</evidence>
<dbReference type="InterPro" id="IPR041682">
    <property type="entry name" value="AAA_14"/>
</dbReference>
<gene>
    <name evidence="3" type="ORF">Prum_032940</name>
</gene>
<feature type="domain" description="AAA" evidence="1">
    <location>
        <begin position="27"/>
        <end position="144"/>
    </location>
</feature>
<sequence>MAGLSSPIGRLLARHASTVIEEALGDTRVVLVNGARQCGKSTLVAQVGAARGAQWRSLDRAATRQAAAFDPTEFVAADGVMVIDEVQRVPELLLAIKESVDTDSRPGRFLLTGSARVLGLRALPDALPGRMETIELWPLSQGEIDDRPDGFVDAIFRLGPDLRHASQESRSGYVDRIVRGGFPEAVARTGARRERFFDSYVADLINRDVIQLSEIARGPEMRALTRLVAARSGQLLVPGTLANELGLSQPTVQRYLGLLEEVFLIKRIPAWSRNLSSRATGAAKVAMVDSGIAANLLGQDAGSLRQPTGPLGPLLEGFVAMEIARQLTWSRERAELYHYRTKDKVEVDLVLENRRGQVVAIDVKAAATVRAEDFRGLGHLAERLGDDLIAGLVLYTGQQTLPFGPRFRAIPVSALWELPPP</sequence>
<organism evidence="3 4">
    <name type="scientific">Phytohabitans rumicis</name>
    <dbReference type="NCBI Taxonomy" id="1076125"/>
    <lineage>
        <taxon>Bacteria</taxon>
        <taxon>Bacillati</taxon>
        <taxon>Actinomycetota</taxon>
        <taxon>Actinomycetes</taxon>
        <taxon>Micromonosporales</taxon>
        <taxon>Micromonosporaceae</taxon>
    </lineage>
</organism>
<dbReference type="AlphaFoldDB" id="A0A6V8KX40"/>
<dbReference type="Pfam" id="PF13635">
    <property type="entry name" value="DUF4143"/>
    <property type="match status" value="1"/>
</dbReference>
<evidence type="ECO:0000313" key="4">
    <source>
        <dbReference type="Proteomes" id="UP000482960"/>
    </source>
</evidence>
<evidence type="ECO:0000313" key="3">
    <source>
        <dbReference type="EMBL" id="GFJ89652.1"/>
    </source>
</evidence>
<dbReference type="SUPFAM" id="SSF52540">
    <property type="entry name" value="P-loop containing nucleoside triphosphate hydrolases"/>
    <property type="match status" value="1"/>
</dbReference>
<dbReference type="Proteomes" id="UP000482960">
    <property type="component" value="Unassembled WGS sequence"/>
</dbReference>
<accession>A0A6V8KX40</accession>
<evidence type="ECO:0000259" key="1">
    <source>
        <dbReference type="Pfam" id="PF13173"/>
    </source>
</evidence>
<reference evidence="3 4" key="2">
    <citation type="submission" date="2020-03" db="EMBL/GenBank/DDBJ databases">
        <authorList>
            <person name="Ichikawa N."/>
            <person name="Kimura A."/>
            <person name="Kitahashi Y."/>
            <person name="Uohara A."/>
        </authorList>
    </citation>
    <scope>NUCLEOTIDE SEQUENCE [LARGE SCALE GENOMIC DNA]</scope>
    <source>
        <strain evidence="3 4">NBRC 108638</strain>
    </source>
</reference>
<dbReference type="PANTHER" id="PTHR43566">
    <property type="entry name" value="CONSERVED PROTEIN"/>
    <property type="match status" value="1"/>
</dbReference>
<protein>
    <recommendedName>
        <fullName evidence="5">ATP-binding protein</fullName>
    </recommendedName>
</protein>
<feature type="domain" description="DUF4143" evidence="2">
    <location>
        <begin position="207"/>
        <end position="365"/>
    </location>
</feature>
<dbReference type="InterPro" id="IPR027417">
    <property type="entry name" value="P-loop_NTPase"/>
</dbReference>
<dbReference type="Pfam" id="PF13173">
    <property type="entry name" value="AAA_14"/>
    <property type="match status" value="1"/>
</dbReference>
<comment type="caution">
    <text evidence="3">The sequence shown here is derived from an EMBL/GenBank/DDBJ whole genome shotgun (WGS) entry which is preliminary data.</text>
</comment>
<dbReference type="PANTHER" id="PTHR43566:SF2">
    <property type="entry name" value="DUF4143 DOMAIN-CONTAINING PROTEIN"/>
    <property type="match status" value="1"/>
</dbReference>
<dbReference type="InterPro" id="IPR025420">
    <property type="entry name" value="DUF4143"/>
</dbReference>
<proteinExistence type="predicted"/>